<dbReference type="Pfam" id="PF03478">
    <property type="entry name" value="Beta-prop_KIB1-4"/>
    <property type="match status" value="1"/>
</dbReference>
<dbReference type="PaxDb" id="3880-AES72081"/>
<dbReference type="EnsemblPlants" id="AES72081">
    <property type="protein sequence ID" value="AES72081"/>
    <property type="gene ID" value="MTR_3g085910"/>
</dbReference>
<dbReference type="HOGENOM" id="CLU_052098_0_0_1"/>
<reference evidence="3" key="3">
    <citation type="submission" date="2015-04" db="UniProtKB">
        <authorList>
            <consortium name="EnsemblPlants"/>
        </authorList>
    </citation>
    <scope>IDENTIFICATION</scope>
    <source>
        <strain evidence="3">cv. Jemalong A17</strain>
    </source>
</reference>
<sequence length="276" mass="32090">MKAAENCQLPWDLLDISRMIDFDDLFQFGSVCKNWRAFHKIYWRNFMAFQEPLLVQRSRVKNVFSFISLSHQKVYHLKMANNFVIFAYHGSSSGYLIMTGKNDSFILINPFTRRKMVINNSVFKVDYSCGSCHALLAFYRGSEEFVLVANIGILSLNSANINFLDLKSTPSVTYADYAYVTYADYAYVRLLNCDEHLLVLNFTSNIMFNLYKIDFSTMTYVKLESLGDIALFHAPKKKYYALNNPSMWGYENNSMYVTDNVIHKLRVYKGDDNKMP</sequence>
<evidence type="ECO:0000259" key="1">
    <source>
        <dbReference type="Pfam" id="PF03478"/>
    </source>
</evidence>
<organism evidence="2 4">
    <name type="scientific">Medicago truncatula</name>
    <name type="common">Barrel medic</name>
    <name type="synonym">Medicago tribuloides</name>
    <dbReference type="NCBI Taxonomy" id="3880"/>
    <lineage>
        <taxon>Eukaryota</taxon>
        <taxon>Viridiplantae</taxon>
        <taxon>Streptophyta</taxon>
        <taxon>Embryophyta</taxon>
        <taxon>Tracheophyta</taxon>
        <taxon>Spermatophyta</taxon>
        <taxon>Magnoliopsida</taxon>
        <taxon>eudicotyledons</taxon>
        <taxon>Gunneridae</taxon>
        <taxon>Pentapetalae</taxon>
        <taxon>rosids</taxon>
        <taxon>fabids</taxon>
        <taxon>Fabales</taxon>
        <taxon>Fabaceae</taxon>
        <taxon>Papilionoideae</taxon>
        <taxon>50 kb inversion clade</taxon>
        <taxon>NPAAA clade</taxon>
        <taxon>Hologalegina</taxon>
        <taxon>IRL clade</taxon>
        <taxon>Trifolieae</taxon>
        <taxon>Medicago</taxon>
    </lineage>
</organism>
<name>G7J2H4_MEDTR</name>
<dbReference type="PANTHER" id="PTHR33800:SF13">
    <property type="entry name" value="OS06G0113600 PROTEIN"/>
    <property type="match status" value="1"/>
</dbReference>
<protein>
    <recommendedName>
        <fullName evidence="1">KIB1-4 beta-propeller domain-containing protein</fullName>
    </recommendedName>
</protein>
<reference evidence="2 4" key="1">
    <citation type="journal article" date="2011" name="Nature">
        <title>The Medicago genome provides insight into the evolution of rhizobial symbioses.</title>
        <authorList>
            <person name="Young N.D."/>
            <person name="Debelle F."/>
            <person name="Oldroyd G.E."/>
            <person name="Geurts R."/>
            <person name="Cannon S.B."/>
            <person name="Udvardi M.K."/>
            <person name="Benedito V.A."/>
            <person name="Mayer K.F."/>
            <person name="Gouzy J."/>
            <person name="Schoof H."/>
            <person name="Van de Peer Y."/>
            <person name="Proost S."/>
            <person name="Cook D.R."/>
            <person name="Meyers B.C."/>
            <person name="Spannagl M."/>
            <person name="Cheung F."/>
            <person name="De Mita S."/>
            <person name="Krishnakumar V."/>
            <person name="Gundlach H."/>
            <person name="Zhou S."/>
            <person name="Mudge J."/>
            <person name="Bharti A.K."/>
            <person name="Murray J.D."/>
            <person name="Naoumkina M.A."/>
            <person name="Rosen B."/>
            <person name="Silverstein K.A."/>
            <person name="Tang H."/>
            <person name="Rombauts S."/>
            <person name="Zhao P.X."/>
            <person name="Zhou P."/>
            <person name="Barbe V."/>
            <person name="Bardou P."/>
            <person name="Bechner M."/>
            <person name="Bellec A."/>
            <person name="Berger A."/>
            <person name="Berges H."/>
            <person name="Bidwell S."/>
            <person name="Bisseling T."/>
            <person name="Choisne N."/>
            <person name="Couloux A."/>
            <person name="Denny R."/>
            <person name="Deshpande S."/>
            <person name="Dai X."/>
            <person name="Doyle J.J."/>
            <person name="Dudez A.M."/>
            <person name="Farmer A.D."/>
            <person name="Fouteau S."/>
            <person name="Franken C."/>
            <person name="Gibelin C."/>
            <person name="Gish J."/>
            <person name="Goldstein S."/>
            <person name="Gonzalez A.J."/>
            <person name="Green P.J."/>
            <person name="Hallab A."/>
            <person name="Hartog M."/>
            <person name="Hua A."/>
            <person name="Humphray S.J."/>
            <person name="Jeong D.H."/>
            <person name="Jing Y."/>
            <person name="Jocker A."/>
            <person name="Kenton S.M."/>
            <person name="Kim D.J."/>
            <person name="Klee K."/>
            <person name="Lai H."/>
            <person name="Lang C."/>
            <person name="Lin S."/>
            <person name="Macmil S.L."/>
            <person name="Magdelenat G."/>
            <person name="Matthews L."/>
            <person name="McCorrison J."/>
            <person name="Monaghan E.L."/>
            <person name="Mun J.H."/>
            <person name="Najar F.Z."/>
            <person name="Nicholson C."/>
            <person name="Noirot C."/>
            <person name="O'Bleness M."/>
            <person name="Paule C.R."/>
            <person name="Poulain J."/>
            <person name="Prion F."/>
            <person name="Qin B."/>
            <person name="Qu C."/>
            <person name="Retzel E.F."/>
            <person name="Riddle C."/>
            <person name="Sallet E."/>
            <person name="Samain S."/>
            <person name="Samson N."/>
            <person name="Sanders I."/>
            <person name="Saurat O."/>
            <person name="Scarpelli C."/>
            <person name="Schiex T."/>
            <person name="Segurens B."/>
            <person name="Severin A.J."/>
            <person name="Sherrier D.J."/>
            <person name="Shi R."/>
            <person name="Sims S."/>
            <person name="Singer S.R."/>
            <person name="Sinharoy S."/>
            <person name="Sterck L."/>
            <person name="Viollet A."/>
            <person name="Wang B.B."/>
            <person name="Wang K."/>
            <person name="Wang M."/>
            <person name="Wang X."/>
            <person name="Warfsmann J."/>
            <person name="Weissenbach J."/>
            <person name="White D.D."/>
            <person name="White J.D."/>
            <person name="Wiley G.B."/>
            <person name="Wincker P."/>
            <person name="Xing Y."/>
            <person name="Yang L."/>
            <person name="Yao Z."/>
            <person name="Ying F."/>
            <person name="Zhai J."/>
            <person name="Zhou L."/>
            <person name="Zuber A."/>
            <person name="Denarie J."/>
            <person name="Dixon R.A."/>
            <person name="May G.D."/>
            <person name="Schwartz D.C."/>
            <person name="Rogers J."/>
            <person name="Quetier F."/>
            <person name="Town C.D."/>
            <person name="Roe B.A."/>
        </authorList>
    </citation>
    <scope>NUCLEOTIDE SEQUENCE [LARGE SCALE GENOMIC DNA]</scope>
    <source>
        <strain evidence="2">A17</strain>
        <strain evidence="3 4">cv. Jemalong A17</strain>
    </source>
</reference>
<gene>
    <name evidence="2" type="ordered locus">MTR_3g085910</name>
</gene>
<dbReference type="Proteomes" id="UP000002051">
    <property type="component" value="Chromosome 3"/>
</dbReference>
<dbReference type="EMBL" id="CM001219">
    <property type="protein sequence ID" value="AES72081.1"/>
    <property type="molecule type" value="Genomic_DNA"/>
</dbReference>
<dbReference type="AlphaFoldDB" id="G7J2H4"/>
<dbReference type="PANTHER" id="PTHR33800">
    <property type="entry name" value="OS06G0113600 PROTEIN"/>
    <property type="match status" value="1"/>
</dbReference>
<dbReference type="CDD" id="cd09917">
    <property type="entry name" value="F-box_SF"/>
    <property type="match status" value="1"/>
</dbReference>
<dbReference type="InterPro" id="IPR005174">
    <property type="entry name" value="KIB1-4_b-propeller"/>
</dbReference>
<feature type="domain" description="KIB1-4 beta-propeller" evidence="1">
    <location>
        <begin position="163"/>
        <end position="268"/>
    </location>
</feature>
<keyword evidence="4" id="KW-1185">Reference proteome</keyword>
<evidence type="ECO:0000313" key="3">
    <source>
        <dbReference type="EnsemblPlants" id="AES72081"/>
    </source>
</evidence>
<evidence type="ECO:0000313" key="2">
    <source>
        <dbReference type="EMBL" id="AES72081.1"/>
    </source>
</evidence>
<proteinExistence type="predicted"/>
<evidence type="ECO:0000313" key="4">
    <source>
        <dbReference type="Proteomes" id="UP000002051"/>
    </source>
</evidence>
<reference evidence="2 4" key="2">
    <citation type="journal article" date="2014" name="BMC Genomics">
        <title>An improved genome release (version Mt4.0) for the model legume Medicago truncatula.</title>
        <authorList>
            <person name="Tang H."/>
            <person name="Krishnakumar V."/>
            <person name="Bidwell S."/>
            <person name="Rosen B."/>
            <person name="Chan A."/>
            <person name="Zhou S."/>
            <person name="Gentzbittel L."/>
            <person name="Childs K.L."/>
            <person name="Yandell M."/>
            <person name="Gundlach H."/>
            <person name="Mayer K.F."/>
            <person name="Schwartz D.C."/>
            <person name="Town C.D."/>
        </authorList>
    </citation>
    <scope>GENOME REANNOTATION</scope>
    <source>
        <strain evidence="3 4">cv. Jemalong A17</strain>
    </source>
</reference>
<accession>G7J2H4</accession>